<evidence type="ECO:0000256" key="1">
    <source>
        <dbReference type="ARBA" id="ARBA00008072"/>
    </source>
</evidence>
<dbReference type="InterPro" id="IPR013154">
    <property type="entry name" value="ADH-like_N"/>
</dbReference>
<feature type="non-terminal residue" evidence="5">
    <location>
        <position position="352"/>
    </location>
</feature>
<dbReference type="CDD" id="cd08249">
    <property type="entry name" value="enoyl_reductase_like"/>
    <property type="match status" value="1"/>
</dbReference>
<dbReference type="InterPro" id="IPR011032">
    <property type="entry name" value="GroES-like_sf"/>
</dbReference>
<dbReference type="AlphaFoldDB" id="A0AAV9GND3"/>
<dbReference type="EMBL" id="MU865936">
    <property type="protein sequence ID" value="KAK4449717.1"/>
    <property type="molecule type" value="Genomic_DNA"/>
</dbReference>
<dbReference type="Pfam" id="PF08240">
    <property type="entry name" value="ADH_N"/>
    <property type="match status" value="1"/>
</dbReference>
<keyword evidence="6" id="KW-1185">Reference proteome</keyword>
<dbReference type="SUPFAM" id="SSF50129">
    <property type="entry name" value="GroES-like"/>
    <property type="match status" value="1"/>
</dbReference>
<dbReference type="InterPro" id="IPR013149">
    <property type="entry name" value="ADH-like_C"/>
</dbReference>
<evidence type="ECO:0000256" key="3">
    <source>
        <dbReference type="ARBA" id="ARBA00023002"/>
    </source>
</evidence>
<proteinExistence type="inferred from homology"/>
<keyword evidence="2" id="KW-0521">NADP</keyword>
<evidence type="ECO:0000259" key="4">
    <source>
        <dbReference type="SMART" id="SM00829"/>
    </source>
</evidence>
<dbReference type="Pfam" id="PF00107">
    <property type="entry name" value="ADH_zinc_N"/>
    <property type="match status" value="1"/>
</dbReference>
<dbReference type="PANTHER" id="PTHR45348">
    <property type="entry name" value="HYPOTHETICAL OXIDOREDUCTASE (EUROFUNG)"/>
    <property type="match status" value="1"/>
</dbReference>
<feature type="domain" description="Enoyl reductase (ER)" evidence="4">
    <location>
        <begin position="11"/>
        <end position="349"/>
    </location>
</feature>
<comment type="similarity">
    <text evidence="1">Belongs to the zinc-containing alcohol dehydrogenase family.</text>
</comment>
<dbReference type="Gene3D" id="3.40.50.720">
    <property type="entry name" value="NAD(P)-binding Rossmann-like Domain"/>
    <property type="match status" value="1"/>
</dbReference>
<dbReference type="SMART" id="SM00829">
    <property type="entry name" value="PKS_ER"/>
    <property type="match status" value="1"/>
</dbReference>
<reference evidence="5" key="1">
    <citation type="journal article" date="2023" name="Mol. Phylogenet. Evol.">
        <title>Genome-scale phylogeny and comparative genomics of the fungal order Sordariales.</title>
        <authorList>
            <person name="Hensen N."/>
            <person name="Bonometti L."/>
            <person name="Westerberg I."/>
            <person name="Brannstrom I.O."/>
            <person name="Guillou S."/>
            <person name="Cros-Aarteil S."/>
            <person name="Calhoun S."/>
            <person name="Haridas S."/>
            <person name="Kuo A."/>
            <person name="Mondo S."/>
            <person name="Pangilinan J."/>
            <person name="Riley R."/>
            <person name="LaButti K."/>
            <person name="Andreopoulos B."/>
            <person name="Lipzen A."/>
            <person name="Chen C."/>
            <person name="Yan M."/>
            <person name="Daum C."/>
            <person name="Ng V."/>
            <person name="Clum A."/>
            <person name="Steindorff A."/>
            <person name="Ohm R.A."/>
            <person name="Martin F."/>
            <person name="Silar P."/>
            <person name="Natvig D.O."/>
            <person name="Lalanne C."/>
            <person name="Gautier V."/>
            <person name="Ament-Velasquez S.L."/>
            <person name="Kruys A."/>
            <person name="Hutchinson M.I."/>
            <person name="Powell A.J."/>
            <person name="Barry K."/>
            <person name="Miller A.N."/>
            <person name="Grigoriev I.V."/>
            <person name="Debuchy R."/>
            <person name="Gladieux P."/>
            <person name="Hiltunen Thoren M."/>
            <person name="Johannesson H."/>
        </authorList>
    </citation>
    <scope>NUCLEOTIDE SEQUENCE</scope>
    <source>
        <strain evidence="5">PSN243</strain>
    </source>
</reference>
<evidence type="ECO:0000313" key="5">
    <source>
        <dbReference type="EMBL" id="KAK4449717.1"/>
    </source>
</evidence>
<dbReference type="InterPro" id="IPR047122">
    <property type="entry name" value="Trans-enoyl_RdTase-like"/>
</dbReference>
<accession>A0AAV9GND3</accession>
<evidence type="ECO:0000313" key="6">
    <source>
        <dbReference type="Proteomes" id="UP001321760"/>
    </source>
</evidence>
<comment type="caution">
    <text evidence="5">The sequence shown here is derived from an EMBL/GenBank/DDBJ whole genome shotgun (WGS) entry which is preliminary data.</text>
</comment>
<gene>
    <name evidence="5" type="ORF">QBC34DRAFT_463108</name>
</gene>
<organism evidence="5 6">
    <name type="scientific">Podospora aff. communis PSN243</name>
    <dbReference type="NCBI Taxonomy" id="3040156"/>
    <lineage>
        <taxon>Eukaryota</taxon>
        <taxon>Fungi</taxon>
        <taxon>Dikarya</taxon>
        <taxon>Ascomycota</taxon>
        <taxon>Pezizomycotina</taxon>
        <taxon>Sordariomycetes</taxon>
        <taxon>Sordariomycetidae</taxon>
        <taxon>Sordariales</taxon>
        <taxon>Podosporaceae</taxon>
        <taxon>Podospora</taxon>
    </lineage>
</organism>
<dbReference type="GO" id="GO:0016651">
    <property type="term" value="F:oxidoreductase activity, acting on NAD(P)H"/>
    <property type="evidence" value="ECO:0007669"/>
    <property type="project" value="InterPro"/>
</dbReference>
<evidence type="ECO:0000256" key="2">
    <source>
        <dbReference type="ARBA" id="ARBA00022857"/>
    </source>
</evidence>
<dbReference type="InterPro" id="IPR020843">
    <property type="entry name" value="ER"/>
</dbReference>
<feature type="non-terminal residue" evidence="5">
    <location>
        <position position="1"/>
    </location>
</feature>
<protein>
    <submittedName>
        <fullName evidence="5">GroES-like protein</fullName>
    </submittedName>
</protein>
<name>A0AAV9GND3_9PEZI</name>
<sequence length="352" mass="37548">SREAVVALQTGRYSLIANVPIPSIEPGELLCRVRAVAINPADWKMIDFSASPGAIGGYDFAGEVLEIGSSVSRFKFGDRILAMTFGTNPHRLSSGAFSDVAVATEDLACRVPECMTFEQASSMGVAIATAGFALHRTMGIPICGDVENHRAQSKNPFFVLVSGGATATGTIAIQLLKACGATPIATCSPQNSALVKAAGAAETFDYHSPTFGIEISAYTNNTLSLALDCVTEAASMKMCYEAIGPTGGHYVALDPFPTHVQYTRRDVRAEWIMVLSLFGSEVALDGVYGRPADPTARPFARRIFLLAEQLLHSQRLVPHPIEVRSGGLDGVKAGIEDLRRGEVRGRKLVYPL</sequence>
<dbReference type="InterPro" id="IPR036291">
    <property type="entry name" value="NAD(P)-bd_dom_sf"/>
</dbReference>
<dbReference type="Gene3D" id="3.90.180.10">
    <property type="entry name" value="Medium-chain alcohol dehydrogenases, catalytic domain"/>
    <property type="match status" value="1"/>
</dbReference>
<dbReference type="Proteomes" id="UP001321760">
    <property type="component" value="Unassembled WGS sequence"/>
</dbReference>
<dbReference type="PANTHER" id="PTHR45348:SF6">
    <property type="entry name" value="TRANS-ENOYL REDUCTASE APDC"/>
    <property type="match status" value="1"/>
</dbReference>
<reference evidence="5" key="2">
    <citation type="submission" date="2023-05" db="EMBL/GenBank/DDBJ databases">
        <authorList>
            <consortium name="Lawrence Berkeley National Laboratory"/>
            <person name="Steindorff A."/>
            <person name="Hensen N."/>
            <person name="Bonometti L."/>
            <person name="Westerberg I."/>
            <person name="Brannstrom I.O."/>
            <person name="Guillou S."/>
            <person name="Cros-Aarteil S."/>
            <person name="Calhoun S."/>
            <person name="Haridas S."/>
            <person name="Kuo A."/>
            <person name="Mondo S."/>
            <person name="Pangilinan J."/>
            <person name="Riley R."/>
            <person name="Labutti K."/>
            <person name="Andreopoulos B."/>
            <person name="Lipzen A."/>
            <person name="Chen C."/>
            <person name="Yanf M."/>
            <person name="Daum C."/>
            <person name="Ng V."/>
            <person name="Clum A."/>
            <person name="Ohm R."/>
            <person name="Martin F."/>
            <person name="Silar P."/>
            <person name="Natvig D."/>
            <person name="Lalanne C."/>
            <person name="Gautier V."/>
            <person name="Ament-Velasquez S.L."/>
            <person name="Kruys A."/>
            <person name="Hutchinson M.I."/>
            <person name="Powell A.J."/>
            <person name="Barry K."/>
            <person name="Miller A.N."/>
            <person name="Grigoriev I.V."/>
            <person name="Debuchy R."/>
            <person name="Gladieux P."/>
            <person name="Thoren M.H."/>
            <person name="Johannesson H."/>
        </authorList>
    </citation>
    <scope>NUCLEOTIDE SEQUENCE</scope>
    <source>
        <strain evidence="5">PSN243</strain>
    </source>
</reference>
<keyword evidence="3" id="KW-0560">Oxidoreductase</keyword>
<dbReference type="SUPFAM" id="SSF51735">
    <property type="entry name" value="NAD(P)-binding Rossmann-fold domains"/>
    <property type="match status" value="1"/>
</dbReference>